<dbReference type="Proteomes" id="UP000626109">
    <property type="component" value="Unassembled WGS sequence"/>
</dbReference>
<reference evidence="3" key="1">
    <citation type="submission" date="2021-02" db="EMBL/GenBank/DDBJ databases">
        <authorList>
            <person name="Dougan E. K."/>
            <person name="Rhodes N."/>
            <person name="Thang M."/>
            <person name="Chan C."/>
        </authorList>
    </citation>
    <scope>NUCLEOTIDE SEQUENCE</scope>
</reference>
<dbReference type="SUPFAM" id="SSF47473">
    <property type="entry name" value="EF-hand"/>
    <property type="match status" value="1"/>
</dbReference>
<dbReference type="AlphaFoldDB" id="A0A813LP57"/>
<name>A0A813LP57_POLGL</name>
<feature type="domain" description="EF-hand" evidence="2">
    <location>
        <begin position="76"/>
        <end position="111"/>
    </location>
</feature>
<gene>
    <name evidence="3" type="ORF">PGLA2088_LOCUS48115</name>
</gene>
<dbReference type="PROSITE" id="PS00018">
    <property type="entry name" value="EF_HAND_1"/>
    <property type="match status" value="1"/>
</dbReference>
<accession>A0A813LP57</accession>
<dbReference type="EMBL" id="CAJNNW010036607">
    <property type="protein sequence ID" value="CAE8735970.1"/>
    <property type="molecule type" value="Genomic_DNA"/>
</dbReference>
<comment type="caution">
    <text evidence="3">The sequence shown here is derived from an EMBL/GenBank/DDBJ whole genome shotgun (WGS) entry which is preliminary data.</text>
</comment>
<sequence length="208" mass="23297">MDTAKQEGKVTFDDALDVLLNTFAARIGGDLRILDMAHPEDDEGWSNSEEIMKLIWGVALKFEGRAPITGQERLEHLQKFARRVFDAIDANKDGFVEKDELKQAIRGTMMADIPPSMQVSMKDELDQECNDAVDQAYACADTDRDDRLTFDEAYLAFWAAGIFIELEGEPEGKEAAESAALVVLDSMGPRAWVEIGDRFRKMSKSLLE</sequence>
<dbReference type="SMART" id="SM00054">
    <property type="entry name" value="EFh"/>
    <property type="match status" value="1"/>
</dbReference>
<evidence type="ECO:0000256" key="1">
    <source>
        <dbReference type="ARBA" id="ARBA00022837"/>
    </source>
</evidence>
<evidence type="ECO:0000259" key="2">
    <source>
        <dbReference type="PROSITE" id="PS50222"/>
    </source>
</evidence>
<dbReference type="PROSITE" id="PS50222">
    <property type="entry name" value="EF_HAND_2"/>
    <property type="match status" value="1"/>
</dbReference>
<proteinExistence type="predicted"/>
<dbReference type="InterPro" id="IPR011992">
    <property type="entry name" value="EF-hand-dom_pair"/>
</dbReference>
<organism evidence="3 4">
    <name type="scientific">Polarella glacialis</name>
    <name type="common">Dinoflagellate</name>
    <dbReference type="NCBI Taxonomy" id="89957"/>
    <lineage>
        <taxon>Eukaryota</taxon>
        <taxon>Sar</taxon>
        <taxon>Alveolata</taxon>
        <taxon>Dinophyceae</taxon>
        <taxon>Suessiales</taxon>
        <taxon>Suessiaceae</taxon>
        <taxon>Polarella</taxon>
    </lineage>
</organism>
<keyword evidence="1" id="KW-0106">Calcium</keyword>
<evidence type="ECO:0000313" key="4">
    <source>
        <dbReference type="Proteomes" id="UP000626109"/>
    </source>
</evidence>
<dbReference type="InterPro" id="IPR002048">
    <property type="entry name" value="EF_hand_dom"/>
</dbReference>
<dbReference type="Pfam" id="PF13499">
    <property type="entry name" value="EF-hand_7"/>
    <property type="match status" value="1"/>
</dbReference>
<evidence type="ECO:0000313" key="3">
    <source>
        <dbReference type="EMBL" id="CAE8735970.1"/>
    </source>
</evidence>
<dbReference type="Gene3D" id="1.10.238.10">
    <property type="entry name" value="EF-hand"/>
    <property type="match status" value="1"/>
</dbReference>
<dbReference type="InterPro" id="IPR018247">
    <property type="entry name" value="EF_Hand_1_Ca_BS"/>
</dbReference>
<protein>
    <recommendedName>
        <fullName evidence="2">EF-hand domain-containing protein</fullName>
    </recommendedName>
</protein>
<dbReference type="GO" id="GO:0005509">
    <property type="term" value="F:calcium ion binding"/>
    <property type="evidence" value="ECO:0007669"/>
    <property type="project" value="InterPro"/>
</dbReference>